<keyword evidence="7" id="KW-1185">Reference proteome</keyword>
<accession>A0A1J6L4Z1</accession>
<comment type="caution">
    <text evidence="6">The sequence shown here is derived from an EMBL/GenBank/DDBJ whole genome shotgun (WGS) entry which is preliminary data.</text>
</comment>
<proteinExistence type="predicted"/>
<dbReference type="SUPFAM" id="SSF52172">
    <property type="entry name" value="CheY-like"/>
    <property type="match status" value="1"/>
</dbReference>
<dbReference type="GO" id="GO:0000160">
    <property type="term" value="P:phosphorelay signal transduction system"/>
    <property type="evidence" value="ECO:0007669"/>
    <property type="project" value="UniProtKB-KW"/>
</dbReference>
<dbReference type="PROSITE" id="PS50110">
    <property type="entry name" value="RESPONSE_REGULATORY"/>
    <property type="match status" value="1"/>
</dbReference>
<protein>
    <submittedName>
        <fullName evidence="6">Two-component response regulator orr4</fullName>
    </submittedName>
</protein>
<sequence length="102" mass="11448">MPGMTGNDLLKRVKGSSNLKEIHVVIVSSENVPTQIKKYLEEGGQEFMLKPLKQSDVKKLKCNMTKVTEPGYTSGGKTIAHPVAGRCRRYKRKAKGKRDQKF</sequence>
<feature type="domain" description="Response regulatory" evidence="5">
    <location>
        <begin position="1"/>
        <end position="65"/>
    </location>
</feature>
<evidence type="ECO:0000259" key="5">
    <source>
        <dbReference type="PROSITE" id="PS50110"/>
    </source>
</evidence>
<dbReference type="GO" id="GO:0009736">
    <property type="term" value="P:cytokinin-activated signaling pathway"/>
    <property type="evidence" value="ECO:0007669"/>
    <property type="project" value="InterPro"/>
</dbReference>
<evidence type="ECO:0000313" key="7">
    <source>
        <dbReference type="Proteomes" id="UP000187609"/>
    </source>
</evidence>
<comment type="caution">
    <text evidence="4">Lacks conserved residue(s) required for the propagation of feature annotation.</text>
</comment>
<dbReference type="InterPro" id="IPR045279">
    <property type="entry name" value="ARR-like"/>
</dbReference>
<dbReference type="Proteomes" id="UP000187609">
    <property type="component" value="Unassembled WGS sequence"/>
</dbReference>
<evidence type="ECO:0000256" key="4">
    <source>
        <dbReference type="PROSITE-ProRule" id="PRU00169"/>
    </source>
</evidence>
<dbReference type="EMBL" id="MJEQ01002926">
    <property type="protein sequence ID" value="OIT26217.1"/>
    <property type="molecule type" value="Genomic_DNA"/>
</dbReference>
<dbReference type="PANTHER" id="PTHR43874">
    <property type="entry name" value="TWO-COMPONENT RESPONSE REGULATOR"/>
    <property type="match status" value="1"/>
</dbReference>
<keyword evidence="1" id="KW-0902">Two-component regulatory system</keyword>
<evidence type="ECO:0000256" key="2">
    <source>
        <dbReference type="ARBA" id="ARBA00023015"/>
    </source>
</evidence>
<reference evidence="6" key="1">
    <citation type="submission" date="2016-11" db="EMBL/GenBank/DDBJ databases">
        <title>The genome of Nicotiana attenuata.</title>
        <authorList>
            <person name="Xu S."/>
            <person name="Brockmoeller T."/>
            <person name="Gaquerel E."/>
            <person name="Navarro A."/>
            <person name="Kuhl H."/>
            <person name="Gase K."/>
            <person name="Ling Z."/>
            <person name="Zhou W."/>
            <person name="Kreitzer C."/>
            <person name="Stanke M."/>
            <person name="Tang H."/>
            <person name="Lyons E."/>
            <person name="Pandey P."/>
            <person name="Pandey S.P."/>
            <person name="Timmermann B."/>
            <person name="Baldwin I.T."/>
        </authorList>
    </citation>
    <scope>NUCLEOTIDE SEQUENCE [LARGE SCALE GENOMIC DNA]</scope>
    <source>
        <strain evidence="6">UT</strain>
    </source>
</reference>
<dbReference type="OMA" id="NNDHELP"/>
<dbReference type="Gene3D" id="3.40.50.2300">
    <property type="match status" value="1"/>
</dbReference>
<dbReference type="InterPro" id="IPR011006">
    <property type="entry name" value="CheY-like_superfamily"/>
</dbReference>
<evidence type="ECO:0000313" key="6">
    <source>
        <dbReference type="EMBL" id="OIT26217.1"/>
    </source>
</evidence>
<name>A0A1J6L4Z1_NICAT</name>
<dbReference type="AlphaFoldDB" id="A0A1J6L4Z1"/>
<evidence type="ECO:0000256" key="1">
    <source>
        <dbReference type="ARBA" id="ARBA00023012"/>
    </source>
</evidence>
<dbReference type="PANTHER" id="PTHR43874:SF214">
    <property type="entry name" value="RESPONSE REGULATORY DOMAIN-CONTAINING PROTEIN"/>
    <property type="match status" value="1"/>
</dbReference>
<keyword evidence="3" id="KW-0804">Transcription</keyword>
<dbReference type="SMR" id="A0A1J6L4Z1"/>
<keyword evidence="2" id="KW-0805">Transcription regulation</keyword>
<gene>
    <name evidence="6" type="primary">RR4</name>
    <name evidence="6" type="ORF">A4A49_26562</name>
</gene>
<organism evidence="6 7">
    <name type="scientific">Nicotiana attenuata</name>
    <name type="common">Coyote tobacco</name>
    <dbReference type="NCBI Taxonomy" id="49451"/>
    <lineage>
        <taxon>Eukaryota</taxon>
        <taxon>Viridiplantae</taxon>
        <taxon>Streptophyta</taxon>
        <taxon>Embryophyta</taxon>
        <taxon>Tracheophyta</taxon>
        <taxon>Spermatophyta</taxon>
        <taxon>Magnoliopsida</taxon>
        <taxon>eudicotyledons</taxon>
        <taxon>Gunneridae</taxon>
        <taxon>Pentapetalae</taxon>
        <taxon>asterids</taxon>
        <taxon>lamiids</taxon>
        <taxon>Solanales</taxon>
        <taxon>Solanaceae</taxon>
        <taxon>Nicotianoideae</taxon>
        <taxon>Nicotianeae</taxon>
        <taxon>Nicotiana</taxon>
    </lineage>
</organism>
<evidence type="ECO:0000256" key="3">
    <source>
        <dbReference type="ARBA" id="ARBA00023163"/>
    </source>
</evidence>
<dbReference type="InterPro" id="IPR001789">
    <property type="entry name" value="Sig_transdc_resp-reg_receiver"/>
</dbReference>
<dbReference type="STRING" id="49451.A0A1J6L4Z1"/>
<dbReference type="Gramene" id="OIT26217">
    <property type="protein sequence ID" value="OIT26217"/>
    <property type="gene ID" value="A4A49_26562"/>
</dbReference>